<feature type="transmembrane region" description="Helical" evidence="1">
    <location>
        <begin position="183"/>
        <end position="203"/>
    </location>
</feature>
<protein>
    <submittedName>
        <fullName evidence="2">DUF1405 domain-containing protein</fullName>
    </submittedName>
</protein>
<feature type="transmembrane region" description="Helical" evidence="1">
    <location>
        <begin position="98"/>
        <end position="121"/>
    </location>
</feature>
<keyword evidence="1" id="KW-1133">Transmembrane helix</keyword>
<feature type="transmembrane region" description="Helical" evidence="1">
    <location>
        <begin position="223"/>
        <end position="241"/>
    </location>
</feature>
<keyword evidence="1" id="KW-0812">Transmembrane</keyword>
<dbReference type="Pfam" id="PF07187">
    <property type="entry name" value="DUF1405"/>
    <property type="match status" value="1"/>
</dbReference>
<keyword evidence="1" id="KW-0472">Membrane</keyword>
<dbReference type="KEGG" id="pprt:ET464_06770"/>
<sequence length="251" mass="28273">MLAGFIRCGAGHQLDKRAEFVCTEEENLSKEKRILPPISYFWSRHFLLNRGFLWLLLLVNLGGTIYGYIWYGNQLEFTLEENPLWQLVFVPDSPTASLFFTLSLIYLLYPSAAVSPLALAIRKLIEGLAIVCSVKYGVWAVSMIVAGAWQGAEVEWQQYMLCVSHLAMAIEVLLYARFMKAGAYAVTIGTAWLFINDTVDYTYGVFPWLAEQLYDDLPAVQAYTYGLTVFAFAAGMIAVGVRMAKERRKAS</sequence>
<proteinExistence type="predicted"/>
<gene>
    <name evidence="2" type="ORF">ET464_06770</name>
</gene>
<reference evidence="2 3" key="1">
    <citation type="submission" date="2019-01" db="EMBL/GenBank/DDBJ databases">
        <title>Genome sequencing of strain FW100M-2.</title>
        <authorList>
            <person name="Heo J."/>
            <person name="Kim S.-J."/>
            <person name="Kim J.-S."/>
            <person name="Hong S.-B."/>
            <person name="Kwon S.-W."/>
        </authorList>
    </citation>
    <scope>NUCLEOTIDE SEQUENCE [LARGE SCALE GENOMIC DNA]</scope>
    <source>
        <strain evidence="2 3">FW100M-2</strain>
    </source>
</reference>
<organism evidence="2 3">
    <name type="scientific">Paenibacillus protaetiae</name>
    <dbReference type="NCBI Taxonomy" id="2509456"/>
    <lineage>
        <taxon>Bacteria</taxon>
        <taxon>Bacillati</taxon>
        <taxon>Bacillota</taxon>
        <taxon>Bacilli</taxon>
        <taxon>Bacillales</taxon>
        <taxon>Paenibacillaceae</taxon>
        <taxon>Paenibacillus</taxon>
    </lineage>
</organism>
<evidence type="ECO:0000256" key="1">
    <source>
        <dbReference type="SAM" id="Phobius"/>
    </source>
</evidence>
<accession>A0A4V0YF16</accession>
<keyword evidence="3" id="KW-1185">Reference proteome</keyword>
<dbReference type="InterPro" id="IPR009845">
    <property type="entry name" value="DUF1405"/>
</dbReference>
<dbReference type="EMBL" id="CP035492">
    <property type="protein sequence ID" value="QAY66141.1"/>
    <property type="molecule type" value="Genomic_DNA"/>
</dbReference>
<dbReference type="OrthoDB" id="152213at2"/>
<feature type="transmembrane region" description="Helical" evidence="1">
    <location>
        <begin position="156"/>
        <end position="176"/>
    </location>
</feature>
<evidence type="ECO:0000313" key="2">
    <source>
        <dbReference type="EMBL" id="QAY66141.1"/>
    </source>
</evidence>
<dbReference type="Proteomes" id="UP000293568">
    <property type="component" value="Chromosome"/>
</dbReference>
<dbReference type="PANTHER" id="PTHR40042:SF1">
    <property type="entry name" value="DUF1405 DOMAIN-CONTAINING PROTEIN"/>
    <property type="match status" value="1"/>
</dbReference>
<dbReference type="AlphaFoldDB" id="A0A4V0YF16"/>
<dbReference type="PANTHER" id="PTHR40042">
    <property type="entry name" value="HYPOTHETICAL MEMBRANE SPANNING PROTEIN"/>
    <property type="match status" value="1"/>
</dbReference>
<feature type="transmembrane region" description="Helical" evidence="1">
    <location>
        <begin position="52"/>
        <end position="71"/>
    </location>
</feature>
<feature type="transmembrane region" description="Helical" evidence="1">
    <location>
        <begin position="128"/>
        <end position="150"/>
    </location>
</feature>
<name>A0A4V0YF16_9BACL</name>
<evidence type="ECO:0000313" key="3">
    <source>
        <dbReference type="Proteomes" id="UP000293568"/>
    </source>
</evidence>